<feature type="transmembrane region" description="Helical" evidence="5">
    <location>
        <begin position="447"/>
        <end position="470"/>
    </location>
</feature>
<evidence type="ECO:0000256" key="3">
    <source>
        <dbReference type="ARBA" id="ARBA00022989"/>
    </source>
</evidence>
<feature type="transmembrane region" description="Helical" evidence="5">
    <location>
        <begin position="286"/>
        <end position="307"/>
    </location>
</feature>
<dbReference type="GeneID" id="19952525"/>
<reference evidence="7 8" key="1">
    <citation type="submission" date="2012-04" db="EMBL/GenBank/DDBJ databases">
        <title>The Genome Sequence of Saprolegnia declina VS20.</title>
        <authorList>
            <consortium name="The Broad Institute Genome Sequencing Platform"/>
            <person name="Russ C."/>
            <person name="Nusbaum C."/>
            <person name="Tyler B."/>
            <person name="van West P."/>
            <person name="Dieguez-Uribeondo J."/>
            <person name="de Bruijn I."/>
            <person name="Tripathy S."/>
            <person name="Jiang R."/>
            <person name="Young S.K."/>
            <person name="Zeng Q."/>
            <person name="Gargeya S."/>
            <person name="Fitzgerald M."/>
            <person name="Haas B."/>
            <person name="Abouelleil A."/>
            <person name="Alvarado L."/>
            <person name="Arachchi H.M."/>
            <person name="Berlin A."/>
            <person name="Chapman S.B."/>
            <person name="Goldberg J."/>
            <person name="Griggs A."/>
            <person name="Gujja S."/>
            <person name="Hansen M."/>
            <person name="Howarth C."/>
            <person name="Imamovic A."/>
            <person name="Larimer J."/>
            <person name="McCowen C."/>
            <person name="Montmayeur A."/>
            <person name="Murphy C."/>
            <person name="Neiman D."/>
            <person name="Pearson M."/>
            <person name="Priest M."/>
            <person name="Roberts A."/>
            <person name="Saif S."/>
            <person name="Shea T."/>
            <person name="Sisk P."/>
            <person name="Sykes S."/>
            <person name="Wortman J."/>
            <person name="Nusbaum C."/>
            <person name="Birren B."/>
        </authorList>
    </citation>
    <scope>NUCLEOTIDE SEQUENCE [LARGE SCALE GENOMIC DNA]</scope>
    <source>
        <strain evidence="7 8">VS20</strain>
    </source>
</reference>
<dbReference type="Proteomes" id="UP000030762">
    <property type="component" value="Unassembled WGS sequence"/>
</dbReference>
<dbReference type="Gene3D" id="1.20.1740.10">
    <property type="entry name" value="Amino acid/polyamine transporter I"/>
    <property type="match status" value="1"/>
</dbReference>
<dbReference type="AlphaFoldDB" id="T0Q7C5"/>
<evidence type="ECO:0000256" key="1">
    <source>
        <dbReference type="ARBA" id="ARBA00004141"/>
    </source>
</evidence>
<dbReference type="PANTHER" id="PTHR42770">
    <property type="entry name" value="AMINO ACID TRANSPORTER-RELATED"/>
    <property type="match status" value="1"/>
</dbReference>
<feature type="transmembrane region" description="Helical" evidence="5">
    <location>
        <begin position="414"/>
        <end position="435"/>
    </location>
</feature>
<evidence type="ECO:0000313" key="7">
    <source>
        <dbReference type="EMBL" id="EQC30481.1"/>
    </source>
</evidence>
<feature type="transmembrane region" description="Helical" evidence="5">
    <location>
        <begin position="385"/>
        <end position="402"/>
    </location>
</feature>
<feature type="transmembrane region" description="Helical" evidence="5">
    <location>
        <begin position="146"/>
        <end position="164"/>
    </location>
</feature>
<evidence type="ECO:0000256" key="2">
    <source>
        <dbReference type="ARBA" id="ARBA00022692"/>
    </source>
</evidence>
<dbReference type="GO" id="GO:0055085">
    <property type="term" value="P:transmembrane transport"/>
    <property type="evidence" value="ECO:0007669"/>
    <property type="project" value="InterPro"/>
</dbReference>
<evidence type="ECO:0000259" key="6">
    <source>
        <dbReference type="Pfam" id="PF00324"/>
    </source>
</evidence>
<comment type="subcellular location">
    <subcellularLocation>
        <location evidence="1">Membrane</location>
        <topology evidence="1">Multi-pass membrane protein</topology>
    </subcellularLocation>
</comment>
<feature type="domain" description="Amino acid permease/ SLC12A" evidence="6">
    <location>
        <begin position="94"/>
        <end position="464"/>
    </location>
</feature>
<dbReference type="VEuPathDB" id="FungiDB:SDRG_11798"/>
<name>T0Q7C5_SAPDV</name>
<feature type="transmembrane region" description="Helical" evidence="5">
    <location>
        <begin position="176"/>
        <end position="192"/>
    </location>
</feature>
<protein>
    <recommendedName>
        <fullName evidence="6">Amino acid permease/ SLC12A domain-containing protein</fullName>
    </recommendedName>
</protein>
<dbReference type="InParanoid" id="T0Q7C5"/>
<dbReference type="InterPro" id="IPR004841">
    <property type="entry name" value="AA-permease/SLC12A_dom"/>
</dbReference>
<feature type="transmembrane region" description="Helical" evidence="5">
    <location>
        <begin position="198"/>
        <end position="217"/>
    </location>
</feature>
<dbReference type="InterPro" id="IPR050367">
    <property type="entry name" value="APC_superfamily"/>
</dbReference>
<dbReference type="EMBL" id="JH767175">
    <property type="protein sequence ID" value="EQC30481.1"/>
    <property type="molecule type" value="Genomic_DNA"/>
</dbReference>
<evidence type="ECO:0000313" key="8">
    <source>
        <dbReference type="Proteomes" id="UP000030762"/>
    </source>
</evidence>
<keyword evidence="2 5" id="KW-0812">Transmembrane</keyword>
<accession>T0Q7C5</accession>
<dbReference type="RefSeq" id="XP_008616074.1">
    <property type="nucleotide sequence ID" value="XM_008617852.1"/>
</dbReference>
<evidence type="ECO:0000256" key="4">
    <source>
        <dbReference type="ARBA" id="ARBA00023136"/>
    </source>
</evidence>
<organism evidence="7 8">
    <name type="scientific">Saprolegnia diclina (strain VS20)</name>
    <dbReference type="NCBI Taxonomy" id="1156394"/>
    <lineage>
        <taxon>Eukaryota</taxon>
        <taxon>Sar</taxon>
        <taxon>Stramenopiles</taxon>
        <taxon>Oomycota</taxon>
        <taxon>Saprolegniomycetes</taxon>
        <taxon>Saprolegniales</taxon>
        <taxon>Saprolegniaceae</taxon>
        <taxon>Saprolegnia</taxon>
    </lineage>
</organism>
<dbReference type="GO" id="GO:0016020">
    <property type="term" value="C:membrane"/>
    <property type="evidence" value="ECO:0007669"/>
    <property type="project" value="UniProtKB-SubCell"/>
</dbReference>
<feature type="transmembrane region" description="Helical" evidence="5">
    <location>
        <begin position="327"/>
        <end position="353"/>
    </location>
</feature>
<keyword evidence="8" id="KW-1185">Reference proteome</keyword>
<proteinExistence type="predicted"/>
<keyword evidence="3 5" id="KW-1133">Transmembrane helix</keyword>
<dbReference type="STRING" id="1156394.T0Q7C5"/>
<sequence length="578" mass="62652">MLASIKGATGQVIKVHPQPTTGQVIKVQSPPTAEQAHPEAPNAITCKVNDVAVAEVAPRDCATALHVCCHGLVSVMAGQYYGWNAALATGFVPYVASQLVMSVTYVIYMSCAAEICGKIAFSGGTYGLSRVTLGYYCGYMVGFLELLEYTASTAVSVLFIGELFTSDLGWDKRFEPLIWLACYASFVAFYSLPGRIMWNASIGFALLCYAPAVLYIFGSLKFANLRQFGYLLDPVDNTTHVWASGDISSAYFAWLPYTTWAFAGIECLSLVTDMTVQPKTTIPRGILGAVALLFLSNVGMVCLVPSLPPGIAAATTVMYPLNNGLAMAYGISEGVGTWLLLPAHMGMAAGFVLPCGRLIQALADSTLLPPWLGLKNLGHRGLTRAMILSCGFGYVLCILSYFSQDFCSALQNMFLLVGSLCYGAQLLGFILLRTTYKAESNGFKAPFGLTGAVFAMVVYSLLAISIIGGFQNDHGTAGLAALGYCLLLTGYYYYACKDRQTISKDEYASIFRFTIIKFNNLKRKAARRVQRKPRFWHKVVSMLRSSTLLSTNRVSYINVGVRQGSAPRRPAPPYPATR</sequence>
<evidence type="ECO:0000256" key="5">
    <source>
        <dbReference type="SAM" id="Phobius"/>
    </source>
</evidence>
<keyword evidence="4 5" id="KW-0472">Membrane</keyword>
<gene>
    <name evidence="7" type="ORF">SDRG_11798</name>
</gene>
<feature type="transmembrane region" description="Helical" evidence="5">
    <location>
        <begin position="476"/>
        <end position="494"/>
    </location>
</feature>
<dbReference type="PANTHER" id="PTHR42770:SF7">
    <property type="entry name" value="MEMBRANE PROTEIN"/>
    <property type="match status" value="1"/>
</dbReference>
<dbReference type="Pfam" id="PF00324">
    <property type="entry name" value="AA_permease"/>
    <property type="match status" value="1"/>
</dbReference>
<dbReference type="OrthoDB" id="66651at2759"/>
<dbReference type="OMA" id="ATHVWAS"/>